<comment type="similarity">
    <text evidence="2">Belongs to the class-V pyridoxal-phosphate-dependent aminotransferase family. NifS/IscS subfamily.</text>
</comment>
<dbReference type="Gene3D" id="1.10.260.50">
    <property type="match status" value="1"/>
</dbReference>
<evidence type="ECO:0000256" key="7">
    <source>
        <dbReference type="ARBA" id="ARBA00023014"/>
    </source>
</evidence>
<keyword evidence="10" id="KW-0175">Coiled coil</keyword>
<protein>
    <recommendedName>
        <fullName evidence="3">cysteine desulfurase</fullName>
        <ecNumber evidence="3">2.8.1.7</ecNumber>
    </recommendedName>
</protein>
<feature type="compositionally biased region" description="Low complexity" evidence="11">
    <location>
        <begin position="1461"/>
        <end position="1470"/>
    </location>
</feature>
<dbReference type="InterPro" id="IPR036397">
    <property type="entry name" value="RNaseH_sf"/>
</dbReference>
<evidence type="ECO:0000256" key="6">
    <source>
        <dbReference type="ARBA" id="ARBA00023004"/>
    </source>
</evidence>
<keyword evidence="7" id="KW-0411">Iron-sulfur</keyword>
<dbReference type="GO" id="GO:0004553">
    <property type="term" value="F:hydrolase activity, hydrolyzing O-glycosyl compounds"/>
    <property type="evidence" value="ECO:0007669"/>
    <property type="project" value="InterPro"/>
</dbReference>
<keyword evidence="6" id="KW-0408">Iron</keyword>
<dbReference type="Gene3D" id="3.40.640.10">
    <property type="entry name" value="Type I PLP-dependent aspartate aminotransferase-like (Major domain)"/>
    <property type="match status" value="1"/>
</dbReference>
<keyword evidence="4" id="KW-0479">Metal-binding</keyword>
<dbReference type="InterPro" id="IPR036020">
    <property type="entry name" value="WW_dom_sf"/>
</dbReference>
<evidence type="ECO:0000259" key="13">
    <source>
        <dbReference type="PROSITE" id="PS50158"/>
    </source>
</evidence>
<dbReference type="SUPFAM" id="SSF57756">
    <property type="entry name" value="Retrovirus zinc finger-like domains"/>
    <property type="match status" value="1"/>
</dbReference>
<dbReference type="SUPFAM" id="SSF51445">
    <property type="entry name" value="(Trans)glycosidases"/>
    <property type="match status" value="1"/>
</dbReference>
<dbReference type="InterPro" id="IPR001360">
    <property type="entry name" value="Glyco_hydro_1"/>
</dbReference>
<dbReference type="Pfam" id="PF00098">
    <property type="entry name" value="zf-CCHC"/>
    <property type="match status" value="1"/>
</dbReference>
<feature type="region of interest" description="Disordered" evidence="11">
    <location>
        <begin position="2672"/>
        <end position="2710"/>
    </location>
</feature>
<feature type="compositionally biased region" description="Basic and acidic residues" evidence="11">
    <location>
        <begin position="956"/>
        <end position="966"/>
    </location>
</feature>
<dbReference type="SMART" id="SM00343">
    <property type="entry name" value="ZnF_C2HC"/>
    <property type="match status" value="1"/>
</dbReference>
<evidence type="ECO:0000256" key="11">
    <source>
        <dbReference type="SAM" id="MobiDB-lite"/>
    </source>
</evidence>
<dbReference type="InterPro" id="IPR015421">
    <property type="entry name" value="PyrdxlP-dep_Trfase_major"/>
</dbReference>
<dbReference type="InterPro" id="IPR012337">
    <property type="entry name" value="RNaseH-like_sf"/>
</dbReference>
<evidence type="ECO:0000256" key="9">
    <source>
        <dbReference type="RuleBase" id="RU004504"/>
    </source>
</evidence>
<feature type="compositionally biased region" description="Basic and acidic residues" evidence="11">
    <location>
        <begin position="2800"/>
        <end position="2813"/>
    </location>
</feature>
<dbReference type="OrthoDB" id="10250117at2759"/>
<feature type="region of interest" description="Disordered" evidence="11">
    <location>
        <begin position="378"/>
        <end position="401"/>
    </location>
</feature>
<feature type="region of interest" description="Disordered" evidence="11">
    <location>
        <begin position="2789"/>
        <end position="2813"/>
    </location>
</feature>
<keyword evidence="16" id="KW-1185">Reference proteome</keyword>
<dbReference type="InterPro" id="IPR017853">
    <property type="entry name" value="GH"/>
</dbReference>
<feature type="region of interest" description="Disordered" evidence="11">
    <location>
        <begin position="1920"/>
        <end position="1941"/>
    </location>
</feature>
<dbReference type="InterPro" id="IPR020578">
    <property type="entry name" value="Aminotrans_V_PyrdxlP_BS"/>
</dbReference>
<feature type="domain" description="Integrase catalytic" evidence="14">
    <location>
        <begin position="2353"/>
        <end position="2522"/>
    </location>
</feature>
<dbReference type="GO" id="GO:0015074">
    <property type="term" value="P:DNA integration"/>
    <property type="evidence" value="ECO:0007669"/>
    <property type="project" value="InterPro"/>
</dbReference>
<dbReference type="Gene3D" id="2.20.70.10">
    <property type="match status" value="1"/>
</dbReference>
<dbReference type="EMBL" id="LSRX01000195">
    <property type="protein sequence ID" value="OLQ05045.1"/>
    <property type="molecule type" value="Genomic_DNA"/>
</dbReference>
<dbReference type="Pfam" id="PF00397">
    <property type="entry name" value="WW"/>
    <property type="match status" value="1"/>
</dbReference>
<dbReference type="PROSITE" id="PS50158">
    <property type="entry name" value="ZF_CCHC"/>
    <property type="match status" value="1"/>
</dbReference>
<dbReference type="CDD" id="cd00201">
    <property type="entry name" value="WW"/>
    <property type="match status" value="1"/>
</dbReference>
<evidence type="ECO:0000313" key="15">
    <source>
        <dbReference type="EMBL" id="OLQ05045.1"/>
    </source>
</evidence>
<feature type="coiled-coil region" evidence="10">
    <location>
        <begin position="1745"/>
        <end position="1772"/>
    </location>
</feature>
<organism evidence="15 16">
    <name type="scientific">Symbiodinium microadriaticum</name>
    <name type="common">Dinoflagellate</name>
    <name type="synonym">Zooxanthella microadriatica</name>
    <dbReference type="NCBI Taxonomy" id="2951"/>
    <lineage>
        <taxon>Eukaryota</taxon>
        <taxon>Sar</taxon>
        <taxon>Alveolata</taxon>
        <taxon>Dinophyceae</taxon>
        <taxon>Suessiales</taxon>
        <taxon>Symbiodiniaceae</taxon>
        <taxon>Symbiodinium</taxon>
    </lineage>
</organism>
<dbReference type="PANTHER" id="PTHR11601:SF34">
    <property type="entry name" value="CYSTEINE DESULFURASE"/>
    <property type="match status" value="1"/>
</dbReference>
<evidence type="ECO:0000259" key="12">
    <source>
        <dbReference type="PROSITE" id="PS50020"/>
    </source>
</evidence>
<dbReference type="Gene3D" id="4.10.60.10">
    <property type="entry name" value="Zinc finger, CCHC-type"/>
    <property type="match status" value="1"/>
</dbReference>
<evidence type="ECO:0000256" key="2">
    <source>
        <dbReference type="ARBA" id="ARBA00006490"/>
    </source>
</evidence>
<evidence type="ECO:0000256" key="5">
    <source>
        <dbReference type="ARBA" id="ARBA00022898"/>
    </source>
</evidence>
<dbReference type="SMART" id="SM00456">
    <property type="entry name" value="WW"/>
    <property type="match status" value="1"/>
</dbReference>
<keyword evidence="8" id="KW-0862">Zinc</keyword>
<feature type="region of interest" description="Disordered" evidence="11">
    <location>
        <begin position="904"/>
        <end position="934"/>
    </location>
</feature>
<feature type="region of interest" description="Disordered" evidence="11">
    <location>
        <begin position="1347"/>
        <end position="1379"/>
    </location>
</feature>
<dbReference type="InterPro" id="IPR036875">
    <property type="entry name" value="Znf_CCHC_sf"/>
</dbReference>
<keyword evidence="5" id="KW-0663">Pyridoxal phosphate</keyword>
<dbReference type="EC" id="2.8.1.7" evidence="3"/>
<dbReference type="PROSITE" id="PS00595">
    <property type="entry name" value="AA_TRANSFER_CLASS_5"/>
    <property type="match status" value="1"/>
</dbReference>
<dbReference type="InterPro" id="IPR001584">
    <property type="entry name" value="Integrase_cat-core"/>
</dbReference>
<comment type="caution">
    <text evidence="15">The sequence shown here is derived from an EMBL/GenBank/DDBJ whole genome shotgun (WGS) entry which is preliminary data.</text>
</comment>
<dbReference type="GO" id="GO:0051536">
    <property type="term" value="F:iron-sulfur cluster binding"/>
    <property type="evidence" value="ECO:0007669"/>
    <property type="project" value="UniProtKB-KW"/>
</dbReference>
<feature type="compositionally biased region" description="Low complexity" evidence="11">
    <location>
        <begin position="391"/>
        <end position="400"/>
    </location>
</feature>
<feature type="compositionally biased region" description="Basic and acidic residues" evidence="11">
    <location>
        <begin position="991"/>
        <end position="1009"/>
    </location>
</feature>
<sequence length="3530" mass="394402">MAYLRFTMRSRTLQATVLTKQGMPGEITFMSNGTETINQALKGLADIGEKEGRRHFITQATEHVAVLEVCRALEQRGCKVTILPVDAEGLVNPAAVEAAMTPQTICISIMHSNNETGALQPIQEIAARARKAPHSVYVHCDASQSLGKLPVNVDELGVDLLTIAGHKLYAPKGVGALYKRSTVPDLPALLHGAGQESGRRASTENVIHIVGLGEACRIAHRDLAKNAKHMRQMRDRLHDQLSKRLGSRAHLMRRNGPSEARLPNTLSASFFKVEANTLLSEVGDDVAASAGAACHSDEVHMSHVLEAMGVSKEWAMGTCRFTVGRETTPAEIDRAALTIASAVCRLMPSENGAEAQDDVDRDLEEMDPSSVKLTRFTHGMGASDKGKHSPHNPAASNPNPLRLSQCRIKAMRVTVSSTADNCEGWVLELEVSEKTTVAALKKLLAGPPHFLGVVAGTKVLFRDNGVLTTLFNKEIVHSHVTLLNVNDDRMLPFPADFLWGAATAAYQIEGAADKEGRSPSIWDTFCSIPGKVHNGDSGAHACEHYYRWSDDVKLMKDLGLKAYRFSISWSRLLPAGTGKPNQRAVDFYQSLLSELCSSGITPVVTLYHWDLPQCLEDKYGGWLSRQVLDDFEYYASVCFDCFGSTEFQAVCSTDAALAWNFRRLPGEEAFGGGAKVSFGVRATCLQRSKQKLAKQSPICKLCARWAHPCRRAMSKKGANKLRSTSETPEHGDFRKEDFLAPSTEAEGCPELQLAVGRPKGANKLRPSIGDQATEVPALGKGANKLRTCSGDTLPEASQEWITAPVPTEFWRAASIQDKAQRRCPDWRVFIGGCWRCQPCNKIVDELHVTTELHKTRLARWQEAQELESCGYKTPELPYLAYVPHEDGSRWLMCLLCRKSGKPKGTWVTDPASHSGTHEMPEGSKEHRRNLQNYPPDHPWYVENVTLARIEYHPMDRDVSNEPDHRSPQCSYEAEPCAADEVTEPSTQKRNKLSDEYRELADDPDNRGGSEAKTWLQVERTRPDASPIRPRSPTGATTPPYGDGLDGSGAASKRYADFRMEAAPRWDGERPESQYREYARNLRMWLVEALERLPPTLVGKRIVDSIPYGSRLSASLSHLTVEQITAPDGYKEIIRLIEEQHEYLKVAKLEQAFSEAIFRGRRRQGQTISGFLATKKASFAELKKQGLDLLATEAGEHLLGYLVLRQGGFSADQQQRIRVLTDGSIQFKRIEEAIRKIFGDAVDEAPPGRVYWGEGDENPDGYFEDDPYDLNGGAYYQDEVEHGTGSEAFYGQGAEEDVFADLLEMDDSGEVYVCLQEPLPQMLDEAEAVEYAGELMNYVFGETAERWASKGKGKGKRPKGKGKGKGKDYPTTKGGGKNTRGFGVYGTGTYADHRRALQEARTSRGFNGPRGEFQKPRTSLQDLKNRSRCHQCQQIGHWSRDCPQRRRAPSLASSRPNPPGPNQGQRGPAGPSANMFFMSEPGSPTEQDLGMFWSQELGPGPQVFATFVDEMLPEAVCKSDLETCSAASAYMSEAIGESSALLDTAAQHGLIGEETLHKHDQILQREFQLRVQVTNEDGGVVRGVCGAEQITKIAYIPIGLGSKAGVLKVQVVPGNVPCLLPAYLLTKLGAVIDMCSLLCVYTEANTFQYMKRRLSGHVEVNICEFGKRWCVPETYTFLKSEVWDQGPLPTPLSDLRVTVVNGSGQTLLSPCLRRWRRFALRLWFSFYNQASSMLEQVLSQPRHRGLRRLAAQREALEQRALRLQQQEAALLAQAGSQPFRPVNRLAAVDDGSELRPRAEHVGRSKYLTPVLKASATCQHLSRKHGANADWSWSRCTTCGEIEQIPKMEISRMSEWNSIMIYRRPDYKTPLAKKAEKAEKAEQKKVPGTPGQPPSMATSSMVPTLPLRNLNRMAVTSGAEHLEIGTPDSAAYPNSEREPESDHENMEKTLWQMEVDGFGVQEVEPPAMWQPCTMCPNGGLNLMYYKQQARFIWRCSGGTPGCPLAWMGHPEMELALGIKLCVGCQQEALETTVIRGRLTHRCPRCHDTTLASEWTEVIKSHFQAGGYNPEDRWNILDINRFPSTPYELQVMMTTLVVQELEQDFIDYVRENDYDPVEVTMDKSMKKDLAQALDRTLGKMEQYYELCEDGLDDDEPGSWIIPGGFEVPLRTLDVPESQGKYIPSEVELNWVVNEVKEMSMNENWREYYGQVMFITRSPSQAIIPCVGPGHRTMRWTAGLVPGSEWKWLESGTTGRLHAEARDMDVLVVLYRWPVLNTPTSLDDSSKNVVYVTTEEITLREKAEVLRAHVNLGHPNNREFVRLLRAAGTRDSIVQYVLREFSCAGCTKERRPPTRLPSATPRTYDFNIVVGVDILFVSGISDKAEHPVINITCLGTLYSTFGLIDSRRRNSALTWSCFNRLWLRVFGAPQCVLFDEGKEFTGGPFQDGLEMHGIQPVEINRKSPFELGTVERRGAMFKEAYYKTRELRQPQDLEEVEALIFETSWAIQTLTNRSGYSPAQRVFGRQPSLTLDMLTDGREYSLSTTSEAAWERANEMRQAARKALMSLDAKGRLSRARLARPRQELQRLEFDEGEPVLVWRAGKRGSLAKVGPCYVVLQRGHTVWVSRRGELWKCNAGQVFKLSTADKAGLEAIPEDLLRAKARLRYDSEKLQYVDASQEVDVGSQGPSGGRDDDDCAADSEQRPEPTEVSVSGDGTQLRKWVRYDSNARRFRTSNSQGPMWSDVVQRVTIDNNTNKVIKKETITGRELPRNLHKPLPDYVKSIKTILVYKRRQGHPDPGVDMSDAEHPEQEGAPHEDARLFDNRMKRGFEEVSGGASASTVPQRSKIFGSWTADLKTASCDRSQHPVIATSRDCKLFEKILFADMVFLESEIYGSFVGLTKRSGKELSERRFTPEEVAMFDAAKVTEITNLEGGNAISFISTKEEADRIRAEEGDRIIPSRFILTKKAGELGQNWRAKARWILLGHRDPDALEMERFSPTPATPTVMLALQIIASMKYALVIMDVTSAFGQSDPETRPQGRLYASLPTSGIPGKPKWALIRVLTAVYGLVNAPASWRRAVRRVLLELGYQESVFDPCLYYLEFDKAEVDGGAHRGCAGIVLLDVDDFVQGGGSRHQSLMERLKDRFKFGKWRSIHGGYGEYLGRTVRQLPNHEIRVDMQRYIAEKLRPVMLSKQRLQDGDDAELNEKEVSMLRGAAGSLLWVGRECRPDVAAACAMSMSWGSQKPQIRHVKVANKVISELQRTPEAYVRLLPIELDRGIWMSVSDASLANDDEKSQGGFIIGFADREILEGKLARTSLICWKSHKLRRVVKASLGSEALAMDDGLSELEWLRAMFAELCVPEAKVMDMSRYGTDESVVAVRQPDCNDETILVTDARALYDLYQRRSGAAGLDRRAQIDVAVLVTSAKILNATIFWIPGSYMLADSTTKRRRQLPPDWESACDSEGNTYYYHCKDRVPQWQFPMTRMAEQCYGAKGKKKQYAKRARVHPLRRIDFHGLLVPAPSKAQAFMDRGES</sequence>
<dbReference type="Pfam" id="PF00266">
    <property type="entry name" value="Aminotran_5"/>
    <property type="match status" value="1"/>
</dbReference>
<evidence type="ECO:0000313" key="16">
    <source>
        <dbReference type="Proteomes" id="UP000186817"/>
    </source>
</evidence>
<evidence type="ECO:0000256" key="1">
    <source>
        <dbReference type="ARBA" id="ARBA00001933"/>
    </source>
</evidence>
<feature type="compositionally biased region" description="Basic and acidic residues" evidence="11">
    <location>
        <begin position="915"/>
        <end position="924"/>
    </location>
</feature>
<dbReference type="InterPro" id="IPR013103">
    <property type="entry name" value="RVT_2"/>
</dbReference>
<dbReference type="Gene3D" id="3.30.420.10">
    <property type="entry name" value="Ribonuclease H-like superfamily/Ribonuclease H"/>
    <property type="match status" value="1"/>
</dbReference>
<dbReference type="GO" id="GO:0031071">
    <property type="term" value="F:cysteine desulfurase activity"/>
    <property type="evidence" value="ECO:0007669"/>
    <property type="project" value="UniProtKB-EC"/>
</dbReference>
<dbReference type="SUPFAM" id="SSF53098">
    <property type="entry name" value="Ribonuclease H-like"/>
    <property type="match status" value="1"/>
</dbReference>
<dbReference type="Proteomes" id="UP000186817">
    <property type="component" value="Unassembled WGS sequence"/>
</dbReference>
<dbReference type="SUPFAM" id="SSF53383">
    <property type="entry name" value="PLP-dependent transferases"/>
    <property type="match status" value="1"/>
</dbReference>
<dbReference type="InterPro" id="IPR000192">
    <property type="entry name" value="Aminotrans_V_dom"/>
</dbReference>
<dbReference type="InterPro" id="IPR001202">
    <property type="entry name" value="WW_dom"/>
</dbReference>
<dbReference type="Gene3D" id="3.90.1150.10">
    <property type="entry name" value="Aspartate Aminotransferase, domain 1"/>
    <property type="match status" value="1"/>
</dbReference>
<dbReference type="PROSITE" id="PS50994">
    <property type="entry name" value="INTEGRASE"/>
    <property type="match status" value="1"/>
</dbReference>
<dbReference type="PROSITE" id="PS50020">
    <property type="entry name" value="WW_DOMAIN_2"/>
    <property type="match status" value="1"/>
</dbReference>
<dbReference type="InterPro" id="IPR033132">
    <property type="entry name" value="GH_1_N_CS"/>
</dbReference>
<dbReference type="GO" id="GO:0003676">
    <property type="term" value="F:nucleic acid binding"/>
    <property type="evidence" value="ECO:0007669"/>
    <property type="project" value="InterPro"/>
</dbReference>
<dbReference type="Gene3D" id="3.20.20.80">
    <property type="entry name" value="Glycosidases"/>
    <property type="match status" value="1"/>
</dbReference>
<reference evidence="15 16" key="1">
    <citation type="submission" date="2016-02" db="EMBL/GenBank/DDBJ databases">
        <title>Genome analysis of coral dinoflagellate symbionts highlights evolutionary adaptations to a symbiotic lifestyle.</title>
        <authorList>
            <person name="Aranda M."/>
            <person name="Li Y."/>
            <person name="Liew Y.J."/>
            <person name="Baumgarten S."/>
            <person name="Simakov O."/>
            <person name="Wilson M."/>
            <person name="Piel J."/>
            <person name="Ashoor H."/>
            <person name="Bougouffa S."/>
            <person name="Bajic V.B."/>
            <person name="Ryu T."/>
            <person name="Ravasi T."/>
            <person name="Bayer T."/>
            <person name="Micklem G."/>
            <person name="Kim H."/>
            <person name="Bhak J."/>
            <person name="Lajeunesse T.C."/>
            <person name="Voolstra C.R."/>
        </authorList>
    </citation>
    <scope>NUCLEOTIDE SEQUENCE [LARGE SCALE GENOMIC DNA]</scope>
    <source>
        <strain evidence="15 16">CCMP2467</strain>
    </source>
</reference>
<keyword evidence="8" id="KW-0863">Zinc-finger</keyword>
<evidence type="ECO:0000256" key="4">
    <source>
        <dbReference type="ARBA" id="ARBA00022723"/>
    </source>
</evidence>
<dbReference type="InterPro" id="IPR001878">
    <property type="entry name" value="Znf_CCHC"/>
</dbReference>
<evidence type="ECO:0000256" key="10">
    <source>
        <dbReference type="SAM" id="Coils"/>
    </source>
</evidence>
<dbReference type="InterPro" id="IPR015424">
    <property type="entry name" value="PyrdxlP-dep_Trfase"/>
</dbReference>
<feature type="compositionally biased region" description="Basic and acidic residues" evidence="11">
    <location>
        <begin position="1870"/>
        <end position="1883"/>
    </location>
</feature>
<dbReference type="GO" id="GO:0008270">
    <property type="term" value="F:zinc ion binding"/>
    <property type="evidence" value="ECO:0007669"/>
    <property type="project" value="UniProtKB-KW"/>
</dbReference>
<feature type="region of interest" description="Disordered" evidence="11">
    <location>
        <begin position="1870"/>
        <end position="1898"/>
    </location>
</feature>
<dbReference type="InterPro" id="IPR015422">
    <property type="entry name" value="PyrdxlP-dep_Trfase_small"/>
</dbReference>
<feature type="domain" description="CCHC-type" evidence="13">
    <location>
        <begin position="1427"/>
        <end position="1443"/>
    </location>
</feature>
<feature type="compositionally biased region" description="Basic residues" evidence="11">
    <location>
        <begin position="1348"/>
        <end position="1363"/>
    </location>
</feature>
<evidence type="ECO:0000259" key="14">
    <source>
        <dbReference type="PROSITE" id="PS50994"/>
    </source>
</evidence>
<feature type="region of interest" description="Disordered" evidence="11">
    <location>
        <begin position="956"/>
        <end position="1049"/>
    </location>
</feature>
<evidence type="ECO:0000256" key="3">
    <source>
        <dbReference type="ARBA" id="ARBA00012239"/>
    </source>
</evidence>
<proteinExistence type="inferred from homology"/>
<dbReference type="PROSITE" id="PS00653">
    <property type="entry name" value="GLYCOSYL_HYDROL_F1_2"/>
    <property type="match status" value="1"/>
</dbReference>
<evidence type="ECO:0000256" key="8">
    <source>
        <dbReference type="PROSITE-ProRule" id="PRU00047"/>
    </source>
</evidence>
<dbReference type="GO" id="GO:0005975">
    <property type="term" value="P:carbohydrate metabolic process"/>
    <property type="evidence" value="ECO:0007669"/>
    <property type="project" value="InterPro"/>
</dbReference>
<accession>A0A1Q9EC91</accession>
<name>A0A1Q9EC91_SYMMI</name>
<feature type="region of interest" description="Disordered" evidence="11">
    <location>
        <begin position="1400"/>
        <end position="1476"/>
    </location>
</feature>
<dbReference type="Pfam" id="PF00232">
    <property type="entry name" value="Glyco_hydro_1"/>
    <property type="match status" value="1"/>
</dbReference>
<dbReference type="PANTHER" id="PTHR11601">
    <property type="entry name" value="CYSTEINE DESULFURYLASE FAMILY MEMBER"/>
    <property type="match status" value="1"/>
</dbReference>
<feature type="domain" description="WW" evidence="12">
    <location>
        <begin position="3447"/>
        <end position="3480"/>
    </location>
</feature>
<dbReference type="Pfam" id="PF07727">
    <property type="entry name" value="RVT_2"/>
    <property type="match status" value="1"/>
</dbReference>
<dbReference type="SUPFAM" id="SSF51045">
    <property type="entry name" value="WW domain"/>
    <property type="match status" value="1"/>
</dbReference>
<comment type="cofactor">
    <cofactor evidence="1 9">
        <name>pyridoxal 5'-phosphate</name>
        <dbReference type="ChEBI" id="CHEBI:597326"/>
    </cofactor>
</comment>
<gene>
    <name evidence="15" type="primary">iscS</name>
    <name evidence="15" type="ORF">AK812_SmicGene11777</name>
</gene>